<dbReference type="EMBL" id="NSLI01000001">
    <property type="protein sequence ID" value="PAX09225.1"/>
    <property type="molecule type" value="Genomic_DNA"/>
</dbReference>
<dbReference type="RefSeq" id="WP_095996331.1">
    <property type="nucleotide sequence ID" value="NZ_NSLI01000001.1"/>
</dbReference>
<keyword evidence="3" id="KW-1185">Reference proteome</keyword>
<dbReference type="Proteomes" id="UP000218151">
    <property type="component" value="Unassembled WGS sequence"/>
</dbReference>
<keyword evidence="1" id="KW-1133">Transmembrane helix</keyword>
<proteinExistence type="predicted"/>
<protein>
    <recommendedName>
        <fullName evidence="4">O-antigen polymerase</fullName>
    </recommendedName>
</protein>
<accession>A0A2A2SJ28</accession>
<keyword evidence="1" id="KW-0472">Membrane</keyword>
<feature type="transmembrane region" description="Helical" evidence="1">
    <location>
        <begin position="342"/>
        <end position="365"/>
    </location>
</feature>
<reference evidence="3" key="1">
    <citation type="submission" date="2017-09" db="EMBL/GenBank/DDBJ databases">
        <authorList>
            <person name="Feng G."/>
            <person name="Zhu H."/>
        </authorList>
    </citation>
    <scope>NUCLEOTIDE SEQUENCE [LARGE SCALE GENOMIC DNA]</scope>
    <source>
        <strain evidence="3">1PNM-20</strain>
    </source>
</reference>
<feature type="transmembrane region" description="Helical" evidence="1">
    <location>
        <begin position="222"/>
        <end position="239"/>
    </location>
</feature>
<evidence type="ECO:0000313" key="3">
    <source>
        <dbReference type="Proteomes" id="UP000218151"/>
    </source>
</evidence>
<feature type="transmembrane region" description="Helical" evidence="1">
    <location>
        <begin position="377"/>
        <end position="397"/>
    </location>
</feature>
<feature type="transmembrane region" description="Helical" evidence="1">
    <location>
        <begin position="100"/>
        <end position="118"/>
    </location>
</feature>
<comment type="caution">
    <text evidence="2">The sequence shown here is derived from an EMBL/GenBank/DDBJ whole genome shotgun (WGS) entry which is preliminary data.</text>
</comment>
<evidence type="ECO:0000256" key="1">
    <source>
        <dbReference type="SAM" id="Phobius"/>
    </source>
</evidence>
<dbReference type="AlphaFoldDB" id="A0A2A2SJ28"/>
<gene>
    <name evidence="2" type="ORF">CKY28_00175</name>
</gene>
<feature type="transmembrane region" description="Helical" evidence="1">
    <location>
        <begin position="71"/>
        <end position="88"/>
    </location>
</feature>
<name>A0A2A2SJ28_9SPHN</name>
<dbReference type="OrthoDB" id="5936674at2"/>
<organism evidence="2 3">
    <name type="scientific">Sphingomonas lenta</name>
    <dbReference type="NCBI Taxonomy" id="1141887"/>
    <lineage>
        <taxon>Bacteria</taxon>
        <taxon>Pseudomonadati</taxon>
        <taxon>Pseudomonadota</taxon>
        <taxon>Alphaproteobacteria</taxon>
        <taxon>Sphingomonadales</taxon>
        <taxon>Sphingomonadaceae</taxon>
        <taxon>Sphingomonas</taxon>
    </lineage>
</organism>
<keyword evidence="1" id="KW-0812">Transmembrane</keyword>
<feature type="transmembrane region" description="Helical" evidence="1">
    <location>
        <begin position="130"/>
        <end position="151"/>
    </location>
</feature>
<feature type="transmembrane region" description="Helical" evidence="1">
    <location>
        <begin position="21"/>
        <end position="37"/>
    </location>
</feature>
<evidence type="ECO:0008006" key="4">
    <source>
        <dbReference type="Google" id="ProtNLM"/>
    </source>
</evidence>
<evidence type="ECO:0000313" key="2">
    <source>
        <dbReference type="EMBL" id="PAX09225.1"/>
    </source>
</evidence>
<sequence>MNRIVASPIAVAPKSDLAAPIARIVLLLTLAVCVVVPHSFQVATAALLGMSLILSLLVVRQSDWLQRLMTTYLLGVAITAFYIWLGTVHRAPRAASNQTIIVYIVAPFMWLMIGTVLYQQFGLERVTRILIRLTWAAIASVAAFFYLFLAFGVEAVRVLNENANVNVTEGFAGASILVYGSLIFLTGAVFAQPTMIKGRLARLILPGLLILCALTSGRSALILSVPIGALVGALLRGRIRKGHGEGQGLSVLLPTITLGVVGFAVLVVIDLFVDWFDLFVIFEIFYDELTSGGGSERTEQVGALWEGVQQSYGLGVGHGIGVPYLRSAEFPWRYEVIPMATLLRVGFIGTLVYMSTFIVYGLELARRSGGRLLRPEDVYMAGGFAAAAFAAFTNPYIESFVFQWMYFLPVLGLGVVANPGRGG</sequence>
<feature type="transmembrane region" description="Helical" evidence="1">
    <location>
        <begin position="251"/>
        <end position="273"/>
    </location>
</feature>
<feature type="transmembrane region" description="Helical" evidence="1">
    <location>
        <begin position="171"/>
        <end position="191"/>
    </location>
</feature>